<name>A0ABW5JKH2_9BACT</name>
<dbReference type="InterPro" id="IPR036388">
    <property type="entry name" value="WH-like_DNA-bd_sf"/>
</dbReference>
<dbReference type="InterPro" id="IPR013324">
    <property type="entry name" value="RNA_pol_sigma_r3/r4-like"/>
</dbReference>
<sequence length="38" mass="4421">MSQSEISEEFDIPLGTVKKRMRDGMLKLRELLAKDIEL</sequence>
<dbReference type="Gene3D" id="1.10.10.10">
    <property type="entry name" value="Winged helix-like DNA-binding domain superfamily/Winged helix DNA-binding domain"/>
    <property type="match status" value="1"/>
</dbReference>
<evidence type="ECO:0000259" key="1">
    <source>
        <dbReference type="Pfam" id="PF04545"/>
    </source>
</evidence>
<feature type="domain" description="RNA polymerase sigma-70 region 4" evidence="1">
    <location>
        <begin position="1"/>
        <end position="30"/>
    </location>
</feature>
<accession>A0ABW5JKH2</accession>
<dbReference type="SUPFAM" id="SSF88659">
    <property type="entry name" value="Sigma3 and sigma4 domains of RNA polymerase sigma factors"/>
    <property type="match status" value="1"/>
</dbReference>
<comment type="caution">
    <text evidence="2">The sequence shown here is derived from an EMBL/GenBank/DDBJ whole genome shotgun (WGS) entry which is preliminary data.</text>
</comment>
<protein>
    <submittedName>
        <fullName evidence="2">Sigma factor-like helix-turn-helix DNA-binding protein</fullName>
    </submittedName>
</protein>
<evidence type="ECO:0000313" key="3">
    <source>
        <dbReference type="Proteomes" id="UP001597460"/>
    </source>
</evidence>
<gene>
    <name evidence="2" type="ORF">ACFSVN_09330</name>
</gene>
<keyword evidence="3" id="KW-1185">Reference proteome</keyword>
<proteinExistence type="predicted"/>
<reference evidence="3" key="1">
    <citation type="journal article" date="2019" name="Int. J. Syst. Evol. Microbiol.">
        <title>The Global Catalogue of Microorganisms (GCM) 10K type strain sequencing project: providing services to taxonomists for standard genome sequencing and annotation.</title>
        <authorList>
            <consortium name="The Broad Institute Genomics Platform"/>
            <consortium name="The Broad Institute Genome Sequencing Center for Infectious Disease"/>
            <person name="Wu L."/>
            <person name="Ma J."/>
        </authorList>
    </citation>
    <scope>NUCLEOTIDE SEQUENCE [LARGE SCALE GENOMIC DNA]</scope>
    <source>
        <strain evidence="3">KCTC 52042</strain>
    </source>
</reference>
<organism evidence="2 3">
    <name type="scientific">Gracilimonas halophila</name>
    <dbReference type="NCBI Taxonomy" id="1834464"/>
    <lineage>
        <taxon>Bacteria</taxon>
        <taxon>Pseudomonadati</taxon>
        <taxon>Balneolota</taxon>
        <taxon>Balneolia</taxon>
        <taxon>Balneolales</taxon>
        <taxon>Balneolaceae</taxon>
        <taxon>Gracilimonas</taxon>
    </lineage>
</organism>
<dbReference type="EMBL" id="JBHULI010000024">
    <property type="protein sequence ID" value="MFD2532644.1"/>
    <property type="molecule type" value="Genomic_DNA"/>
</dbReference>
<dbReference type="Proteomes" id="UP001597460">
    <property type="component" value="Unassembled WGS sequence"/>
</dbReference>
<evidence type="ECO:0000313" key="2">
    <source>
        <dbReference type="EMBL" id="MFD2532644.1"/>
    </source>
</evidence>
<dbReference type="Pfam" id="PF04545">
    <property type="entry name" value="Sigma70_r4"/>
    <property type="match status" value="1"/>
</dbReference>
<dbReference type="RefSeq" id="WP_390301421.1">
    <property type="nucleotide sequence ID" value="NZ_JBHULI010000024.1"/>
</dbReference>
<dbReference type="InterPro" id="IPR007630">
    <property type="entry name" value="RNA_pol_sigma70_r4"/>
</dbReference>